<evidence type="ECO:0000313" key="3">
    <source>
        <dbReference type="Proteomes" id="UP000247810"/>
    </source>
</evidence>
<name>A0A319CVJ2_9EURO</name>
<reference evidence="2 3" key="1">
    <citation type="submission" date="2018-02" db="EMBL/GenBank/DDBJ databases">
        <title>The genomes of Aspergillus section Nigri reveals drivers in fungal speciation.</title>
        <authorList>
            <consortium name="DOE Joint Genome Institute"/>
            <person name="Vesth T.C."/>
            <person name="Nybo J."/>
            <person name="Theobald S."/>
            <person name="Brandl J."/>
            <person name="Frisvad J.C."/>
            <person name="Nielsen K.F."/>
            <person name="Lyhne E.K."/>
            <person name="Kogle M.E."/>
            <person name="Kuo A."/>
            <person name="Riley R."/>
            <person name="Clum A."/>
            <person name="Nolan M."/>
            <person name="Lipzen A."/>
            <person name="Salamov A."/>
            <person name="Henrissat B."/>
            <person name="Wiebenga A."/>
            <person name="De vries R.P."/>
            <person name="Grigoriev I.V."/>
            <person name="Mortensen U.H."/>
            <person name="Andersen M.R."/>
            <person name="Baker S.E."/>
        </authorList>
    </citation>
    <scope>NUCLEOTIDE SEQUENCE [LARGE SCALE GENOMIC DNA]</scope>
    <source>
        <strain evidence="2 3">CBS 707.79</strain>
    </source>
</reference>
<dbReference type="Proteomes" id="UP000247810">
    <property type="component" value="Unassembled WGS sequence"/>
</dbReference>
<organism evidence="2 3">
    <name type="scientific">Aspergillus ellipticus CBS 707.79</name>
    <dbReference type="NCBI Taxonomy" id="1448320"/>
    <lineage>
        <taxon>Eukaryota</taxon>
        <taxon>Fungi</taxon>
        <taxon>Dikarya</taxon>
        <taxon>Ascomycota</taxon>
        <taxon>Pezizomycotina</taxon>
        <taxon>Eurotiomycetes</taxon>
        <taxon>Eurotiomycetidae</taxon>
        <taxon>Eurotiales</taxon>
        <taxon>Aspergillaceae</taxon>
        <taxon>Aspergillus</taxon>
        <taxon>Aspergillus subgen. Circumdati</taxon>
    </lineage>
</organism>
<evidence type="ECO:0000313" key="2">
    <source>
        <dbReference type="EMBL" id="PYH89104.1"/>
    </source>
</evidence>
<protein>
    <submittedName>
        <fullName evidence="2">Uncharacterized protein</fullName>
    </submittedName>
</protein>
<accession>A0A319CVJ2</accession>
<feature type="compositionally biased region" description="Polar residues" evidence="1">
    <location>
        <begin position="323"/>
        <end position="338"/>
    </location>
</feature>
<feature type="region of interest" description="Disordered" evidence="1">
    <location>
        <begin position="312"/>
        <end position="338"/>
    </location>
</feature>
<feature type="compositionally biased region" description="Low complexity" evidence="1">
    <location>
        <begin position="269"/>
        <end position="284"/>
    </location>
</feature>
<feature type="region of interest" description="Disordered" evidence="1">
    <location>
        <begin position="1"/>
        <end position="91"/>
    </location>
</feature>
<feature type="region of interest" description="Disordered" evidence="1">
    <location>
        <begin position="138"/>
        <end position="162"/>
    </location>
</feature>
<evidence type="ECO:0000256" key="1">
    <source>
        <dbReference type="SAM" id="MobiDB-lite"/>
    </source>
</evidence>
<feature type="compositionally biased region" description="Basic residues" evidence="1">
    <location>
        <begin position="17"/>
        <end position="27"/>
    </location>
</feature>
<keyword evidence="3" id="KW-1185">Reference proteome</keyword>
<dbReference type="AlphaFoldDB" id="A0A319CVJ2"/>
<feature type="region of interest" description="Disordered" evidence="1">
    <location>
        <begin position="261"/>
        <end position="285"/>
    </location>
</feature>
<dbReference type="EMBL" id="KZ826048">
    <property type="protein sequence ID" value="PYH89104.1"/>
    <property type="molecule type" value="Genomic_DNA"/>
</dbReference>
<feature type="compositionally biased region" description="Low complexity" evidence="1">
    <location>
        <begin position="28"/>
        <end position="37"/>
    </location>
</feature>
<feature type="compositionally biased region" description="Basic residues" evidence="1">
    <location>
        <begin position="149"/>
        <end position="160"/>
    </location>
</feature>
<dbReference type="VEuPathDB" id="FungiDB:BO71DRAFT_118091"/>
<sequence>MNWTGGRLRRHSDLTGKTKKQCFRKPRPAASRASRASHFNETLFLRGNNSGVGRVDSVPSHNSTRQTKDCPSQLPVEAPQIPSIPNEPPRVTQDLDGIKRGLLERPDWAAVAVSRPLKITFPSAEEVRKFGRRRKITEDDRERLGTSSLRRKAPTIHKKPRDAASEMEAIRGLDIRINGRRIGADHMSTKQTQPTNVSSQSMLLDLEESGFPNGETLIRELGHGNPGRGDTYSERSWILDYSSISHGCLTSSVRAISQTEGEIHNPQHQSRVGLSQSGSSSISREVAPVRRRFTIDDQIIAEREGKLAAAYDPFRADRYPRDQPSQSPLRSRGSSLVDTASQHKFVQGSSDTASAFNYPSYGWLPRPRHNIQRFITRGVDGTIASLSQGTGLREHSGLAQLSTTVEQYTSPVKLFGQSVVFDGSRITRDESDRVYKHLEASDFTYSPTSMHEAAAHVPAHDTLRNACKSGVESFPLASTEFKFDNPKIVTGSSRRMGKSCTISAPAAEPNECLPINLRRDPITPRMRPFMVVQPRSTRHRQRLAHISSPGPLVPPNRWM</sequence>
<dbReference type="OrthoDB" id="5426563at2759"/>
<proteinExistence type="predicted"/>
<gene>
    <name evidence="2" type="ORF">BO71DRAFT_118091</name>
</gene>
<feature type="region of interest" description="Disordered" evidence="1">
    <location>
        <begin position="534"/>
        <end position="559"/>
    </location>
</feature>